<sequence length="102" mass="11408">MMTGISDQDPLRSQLENDLNNSAWLQSFKAINRLLHSLKAEIADIQTCELKWDTSCKGLTIHCPSVDIGKRLQAQQDAIITIANYADRITLAQPDCPDIILK</sequence>
<name>A0A928WZQ6_LEPEC</name>
<comment type="caution">
    <text evidence="1">The sequence shown here is derived from an EMBL/GenBank/DDBJ whole genome shotgun (WGS) entry which is preliminary data.</text>
</comment>
<keyword evidence="2" id="KW-1185">Reference proteome</keyword>
<organism evidence="1 2">
    <name type="scientific">Leptolyngbya cf. ectocarpi LEGE 11479</name>
    <dbReference type="NCBI Taxonomy" id="1828722"/>
    <lineage>
        <taxon>Bacteria</taxon>
        <taxon>Bacillati</taxon>
        <taxon>Cyanobacteriota</taxon>
        <taxon>Cyanophyceae</taxon>
        <taxon>Leptolyngbyales</taxon>
        <taxon>Leptolyngbyaceae</taxon>
        <taxon>Leptolyngbya group</taxon>
        <taxon>Leptolyngbya</taxon>
    </lineage>
</organism>
<dbReference type="EMBL" id="JADEXP010000038">
    <property type="protein sequence ID" value="MBE9066354.1"/>
    <property type="molecule type" value="Genomic_DNA"/>
</dbReference>
<dbReference type="RefSeq" id="WP_193992050.1">
    <property type="nucleotide sequence ID" value="NZ_JADEXP010000038.1"/>
</dbReference>
<dbReference type="Proteomes" id="UP000615026">
    <property type="component" value="Unassembled WGS sequence"/>
</dbReference>
<proteinExistence type="predicted"/>
<accession>A0A928WZQ6</accession>
<gene>
    <name evidence="1" type="ORF">IQ260_06785</name>
</gene>
<evidence type="ECO:0000313" key="1">
    <source>
        <dbReference type="EMBL" id="MBE9066354.1"/>
    </source>
</evidence>
<dbReference type="AlphaFoldDB" id="A0A928WZQ6"/>
<evidence type="ECO:0000313" key="2">
    <source>
        <dbReference type="Proteomes" id="UP000615026"/>
    </source>
</evidence>
<reference evidence="1" key="1">
    <citation type="submission" date="2020-10" db="EMBL/GenBank/DDBJ databases">
        <authorList>
            <person name="Castelo-Branco R."/>
            <person name="Eusebio N."/>
            <person name="Adriana R."/>
            <person name="Vieira A."/>
            <person name="Brugerolle De Fraissinette N."/>
            <person name="Rezende De Castro R."/>
            <person name="Schneider M.P."/>
            <person name="Vasconcelos V."/>
            <person name="Leao P.N."/>
        </authorList>
    </citation>
    <scope>NUCLEOTIDE SEQUENCE</scope>
    <source>
        <strain evidence="1">LEGE 11479</strain>
    </source>
</reference>
<protein>
    <submittedName>
        <fullName evidence="1">Uncharacterized protein</fullName>
    </submittedName>
</protein>